<dbReference type="AlphaFoldDB" id="A0ABD0LM49"/>
<proteinExistence type="predicted"/>
<protein>
    <submittedName>
        <fullName evidence="1">Uncharacterized protein</fullName>
    </submittedName>
</protein>
<keyword evidence="2" id="KW-1185">Reference proteome</keyword>
<sequence>MYTQMKTLKANLPKTWATATIDFAESYLCHYQDEMQSMHWGYSQVTTHPVALNYQPSQCQNSKFLDNWAVIKLAAGEPHDAHGEDRAWEDAPAATSEAHRQQYFQPQACTTYKALEVGVQKNKTRMVSFPRPTQLPWMVLEVGGTVDKDAASARERSTPSITPGNNR</sequence>
<dbReference type="Proteomes" id="UP001519460">
    <property type="component" value="Unassembled WGS sequence"/>
</dbReference>
<dbReference type="PANTHER" id="PTHR46601">
    <property type="entry name" value="ULP_PROTEASE DOMAIN-CONTAINING PROTEIN"/>
    <property type="match status" value="1"/>
</dbReference>
<evidence type="ECO:0000313" key="2">
    <source>
        <dbReference type="Proteomes" id="UP001519460"/>
    </source>
</evidence>
<evidence type="ECO:0000313" key="1">
    <source>
        <dbReference type="EMBL" id="KAK7500474.1"/>
    </source>
</evidence>
<organism evidence="1 2">
    <name type="scientific">Batillaria attramentaria</name>
    <dbReference type="NCBI Taxonomy" id="370345"/>
    <lineage>
        <taxon>Eukaryota</taxon>
        <taxon>Metazoa</taxon>
        <taxon>Spiralia</taxon>
        <taxon>Lophotrochozoa</taxon>
        <taxon>Mollusca</taxon>
        <taxon>Gastropoda</taxon>
        <taxon>Caenogastropoda</taxon>
        <taxon>Sorbeoconcha</taxon>
        <taxon>Cerithioidea</taxon>
        <taxon>Batillariidae</taxon>
        <taxon>Batillaria</taxon>
    </lineage>
</organism>
<accession>A0ABD0LM49</accession>
<comment type="caution">
    <text evidence="1">The sequence shown here is derived from an EMBL/GenBank/DDBJ whole genome shotgun (WGS) entry which is preliminary data.</text>
</comment>
<reference evidence="1 2" key="1">
    <citation type="journal article" date="2023" name="Sci. Data">
        <title>Genome assembly of the Korean intertidal mud-creeper Batillaria attramentaria.</title>
        <authorList>
            <person name="Patra A.K."/>
            <person name="Ho P.T."/>
            <person name="Jun S."/>
            <person name="Lee S.J."/>
            <person name="Kim Y."/>
            <person name="Won Y.J."/>
        </authorList>
    </citation>
    <scope>NUCLEOTIDE SEQUENCE [LARGE SCALE GENOMIC DNA]</scope>
    <source>
        <strain evidence="1">Wonlab-2016</strain>
    </source>
</reference>
<dbReference type="PANTHER" id="PTHR46601:SF1">
    <property type="entry name" value="ADF-H DOMAIN-CONTAINING PROTEIN"/>
    <property type="match status" value="1"/>
</dbReference>
<gene>
    <name evidence="1" type="ORF">BaRGS_00008381</name>
</gene>
<name>A0ABD0LM49_9CAEN</name>
<dbReference type="EMBL" id="JACVVK020000037">
    <property type="protein sequence ID" value="KAK7500474.1"/>
    <property type="molecule type" value="Genomic_DNA"/>
</dbReference>